<dbReference type="PANTHER" id="PTHR35791">
    <property type="entry name" value="UPF0754 MEMBRANE PROTEIN YHEB"/>
    <property type="match status" value="1"/>
</dbReference>
<evidence type="ECO:0008006" key="3">
    <source>
        <dbReference type="Google" id="ProtNLM"/>
    </source>
</evidence>
<dbReference type="EMBL" id="CP154858">
    <property type="protein sequence ID" value="XDT72303.1"/>
    <property type="molecule type" value="Genomic_DNA"/>
</dbReference>
<gene>
    <name evidence="2" type="ORF">AAIA72_16135</name>
</gene>
<dbReference type="PANTHER" id="PTHR35791:SF1">
    <property type="entry name" value="UPF0754 MEMBRANE PROTEIN YHEB"/>
    <property type="match status" value="1"/>
</dbReference>
<feature type="transmembrane region" description="Helical" evidence="1">
    <location>
        <begin position="12"/>
        <end position="31"/>
    </location>
</feature>
<evidence type="ECO:0000256" key="1">
    <source>
        <dbReference type="SAM" id="Phobius"/>
    </source>
</evidence>
<sequence>MELLTNPELWKHLSIPLIAALIGWSTNWLAIKLTFYPLEFVGIPPFLGWQGIVPSKARKMAALSVDATISKIGTLREVFEQLDPQALAEYIIKTVDPRIEEYVDEVMVREHQTLWENLPASVKQMVYDRVRKNTPTLVKNLVEDINHNVEDLLDVKKMVIDQLEKDKRLLNRIFLECGDAEFRFIINSGFWLGGLFGIGQMVVWYYWQNWWLLPVCGLIVGWATNWIALNVIFRPLNPVKIGPFTLQGLFLKRQREVAASFCHIVTHEILTIGNLTDAMLNGPRSQRTRALIRKHIKPLVDDTAGLSKPFTQIAIGPKGFAELKQHVGEMAIELSAHTFTDPVFNHERAERVERIMRERMEALTPEEFQDLLRPCFQEDEIKLIILGGVLGFLAGLAQLVFVFDWQF</sequence>
<keyword evidence="1" id="KW-0472">Membrane</keyword>
<keyword evidence="1" id="KW-1133">Transmembrane helix</keyword>
<evidence type="ECO:0000313" key="2">
    <source>
        <dbReference type="EMBL" id="XDT72303.1"/>
    </source>
</evidence>
<keyword evidence="1" id="KW-0812">Transmembrane</keyword>
<protein>
    <recommendedName>
        <fullName evidence="3">DUF445 family protein</fullName>
    </recommendedName>
</protein>
<reference evidence="2" key="1">
    <citation type="submission" date="2024-05" db="EMBL/GenBank/DDBJ databases">
        <title>Genome sequencing of novel strain.</title>
        <authorList>
            <person name="Ganbat D."/>
            <person name="Ganbat S."/>
            <person name="Lee S.-J."/>
        </authorList>
    </citation>
    <scope>NUCLEOTIDE SEQUENCE</scope>
    <source>
        <strain evidence="2">SMD15-11</strain>
    </source>
</reference>
<organism evidence="2">
    <name type="scientific">Thermohahella caldifontis</name>
    <dbReference type="NCBI Taxonomy" id="3142973"/>
    <lineage>
        <taxon>Bacteria</taxon>
        <taxon>Pseudomonadati</taxon>
        <taxon>Pseudomonadota</taxon>
        <taxon>Gammaproteobacteria</taxon>
        <taxon>Oceanospirillales</taxon>
        <taxon>Hahellaceae</taxon>
        <taxon>Thermohahella</taxon>
    </lineage>
</organism>
<name>A0AB39UWG8_9GAMM</name>
<accession>A0AB39UWG8</accession>
<feature type="transmembrane region" description="Helical" evidence="1">
    <location>
        <begin position="383"/>
        <end position="403"/>
    </location>
</feature>
<dbReference type="AlphaFoldDB" id="A0AB39UWG8"/>
<feature type="transmembrane region" description="Helical" evidence="1">
    <location>
        <begin position="211"/>
        <end position="233"/>
    </location>
</feature>
<dbReference type="RefSeq" id="WP_369601314.1">
    <property type="nucleotide sequence ID" value="NZ_CP154858.1"/>
</dbReference>
<proteinExistence type="predicted"/>
<dbReference type="KEGG" id="tcd:AAIA72_16135"/>
<feature type="transmembrane region" description="Helical" evidence="1">
    <location>
        <begin position="184"/>
        <end position="205"/>
    </location>
</feature>